<comment type="caution">
    <text evidence="2">The sequence shown here is derived from an EMBL/GenBank/DDBJ whole genome shotgun (WGS) entry which is preliminary data.</text>
</comment>
<dbReference type="PANTHER" id="PTHR42695:SF5">
    <property type="entry name" value="GLUTAMINE AMIDOTRANSFERASE YLR126C-RELATED"/>
    <property type="match status" value="1"/>
</dbReference>
<dbReference type="PROSITE" id="PS51273">
    <property type="entry name" value="GATASE_TYPE_1"/>
    <property type="match status" value="1"/>
</dbReference>
<evidence type="ECO:0000313" key="3">
    <source>
        <dbReference type="Proteomes" id="UP000014629"/>
    </source>
</evidence>
<dbReference type="InterPro" id="IPR044992">
    <property type="entry name" value="ChyE-like"/>
</dbReference>
<sequence length="246" mass="26685">MLLNPSPDRTEQNPAPDLLVVQHTPSGGPDLMGGWLREADLRLEVVRAHLGEPLPDALGDRALLVLGGGFLPWDDERAPWLPAVRHLIGQALRQGTPMLGICLGAQLLAHVAGGTVMSRYGTPEFGSVPIRRRADARDDPLFGSLPTVTPAIERHVDAITELPPGALWLAESDRCPYQGFRVGKAAWGVQFHPEVAAARVRSWDREGLRMQGLDPDLLYARAKADEPAAATAWQAFTHRFAGIARG</sequence>
<dbReference type="InterPro" id="IPR029062">
    <property type="entry name" value="Class_I_gatase-like"/>
</dbReference>
<evidence type="ECO:0000313" key="2">
    <source>
        <dbReference type="EMBL" id="EPH41048.1"/>
    </source>
</evidence>
<dbReference type="InterPro" id="IPR017926">
    <property type="entry name" value="GATASE"/>
</dbReference>
<keyword evidence="3" id="KW-1185">Reference proteome</keyword>
<dbReference type="GO" id="GO:0005829">
    <property type="term" value="C:cytosol"/>
    <property type="evidence" value="ECO:0007669"/>
    <property type="project" value="TreeGrafter"/>
</dbReference>
<dbReference type="PATRIC" id="fig|1286094.4.peg.5824"/>
<proteinExistence type="predicted"/>
<name>S3ZD58_9ACTN</name>
<organism evidence="2 3">
    <name type="scientific">Streptomyces aurantiacus JA 4570</name>
    <dbReference type="NCBI Taxonomy" id="1286094"/>
    <lineage>
        <taxon>Bacteria</taxon>
        <taxon>Bacillati</taxon>
        <taxon>Actinomycetota</taxon>
        <taxon>Actinomycetes</taxon>
        <taxon>Kitasatosporales</taxon>
        <taxon>Streptomycetaceae</taxon>
        <taxon>Streptomyces</taxon>
        <taxon>Streptomyces aurantiacus group</taxon>
    </lineage>
</organism>
<gene>
    <name evidence="2" type="ORF">STRAU_5892</name>
</gene>
<reference evidence="2 3" key="1">
    <citation type="submission" date="2013-02" db="EMBL/GenBank/DDBJ databases">
        <title>Draft Genome Sequence of Streptomyces aurantiacus, Which Produces Setomimycin.</title>
        <authorList>
            <person name="Gruening B.A."/>
            <person name="Praeg A."/>
            <person name="Erxleben A."/>
            <person name="Guenther S."/>
            <person name="Mueller M."/>
        </authorList>
    </citation>
    <scope>NUCLEOTIDE SEQUENCE [LARGE SCALE GENOMIC DNA]</scope>
    <source>
        <strain evidence="2 3">JA 4570</strain>
    </source>
</reference>
<evidence type="ECO:0000259" key="1">
    <source>
        <dbReference type="Pfam" id="PF00117"/>
    </source>
</evidence>
<protein>
    <submittedName>
        <fullName evidence="2">Putative GMP synthase</fullName>
    </submittedName>
</protein>
<dbReference type="SUPFAM" id="SSF52317">
    <property type="entry name" value="Class I glutamine amidotransferase-like"/>
    <property type="match status" value="1"/>
</dbReference>
<dbReference type="Gene3D" id="3.40.50.880">
    <property type="match status" value="1"/>
</dbReference>
<dbReference type="EMBL" id="AOPZ01000347">
    <property type="protein sequence ID" value="EPH41048.1"/>
    <property type="molecule type" value="Genomic_DNA"/>
</dbReference>
<accession>S3ZD58</accession>
<dbReference type="CDD" id="cd01741">
    <property type="entry name" value="GATase1_1"/>
    <property type="match status" value="1"/>
</dbReference>
<dbReference type="AlphaFoldDB" id="S3ZD58"/>
<dbReference type="PANTHER" id="PTHR42695">
    <property type="entry name" value="GLUTAMINE AMIDOTRANSFERASE YLR126C-RELATED"/>
    <property type="match status" value="1"/>
</dbReference>
<feature type="domain" description="Glutamine amidotransferase" evidence="1">
    <location>
        <begin position="37"/>
        <end position="196"/>
    </location>
</feature>
<dbReference type="Proteomes" id="UP000014629">
    <property type="component" value="Unassembled WGS sequence"/>
</dbReference>
<dbReference type="Pfam" id="PF00117">
    <property type="entry name" value="GATase"/>
    <property type="match status" value="1"/>
</dbReference>